<evidence type="ECO:0000313" key="3">
    <source>
        <dbReference type="Proteomes" id="UP000622860"/>
    </source>
</evidence>
<proteinExistence type="predicted"/>
<dbReference type="Proteomes" id="UP000622860">
    <property type="component" value="Unassembled WGS sequence"/>
</dbReference>
<keyword evidence="1" id="KW-0472">Membrane</keyword>
<sequence length="65" mass="8118">MDRFLGICPFFFYHDDQVDKWKEDVFKVTAQNLIVSYFSLMILKFIKRVKNKKRLLQKVYIWRRL</sequence>
<keyword evidence="1" id="KW-1133">Transmembrane helix</keyword>
<evidence type="ECO:0000256" key="1">
    <source>
        <dbReference type="SAM" id="Phobius"/>
    </source>
</evidence>
<evidence type="ECO:0000313" key="2">
    <source>
        <dbReference type="EMBL" id="GGG82637.1"/>
    </source>
</evidence>
<dbReference type="EMBL" id="BMFR01000015">
    <property type="protein sequence ID" value="GGG82637.1"/>
    <property type="molecule type" value="Genomic_DNA"/>
</dbReference>
<reference evidence="2" key="2">
    <citation type="submission" date="2020-09" db="EMBL/GenBank/DDBJ databases">
        <authorList>
            <person name="Sun Q."/>
            <person name="Zhou Y."/>
        </authorList>
    </citation>
    <scope>NUCLEOTIDE SEQUENCE</scope>
    <source>
        <strain evidence="2">CGMCC 1.12754</strain>
    </source>
</reference>
<name>A0A917HKP6_9BACI</name>
<dbReference type="AlphaFoldDB" id="A0A917HKP6"/>
<keyword evidence="1" id="KW-0812">Transmembrane</keyword>
<accession>A0A917HKP6</accession>
<protein>
    <submittedName>
        <fullName evidence="2">Uncharacterized protein</fullName>
    </submittedName>
</protein>
<organism evidence="2 3">
    <name type="scientific">Virgibacillus oceani</name>
    <dbReference type="NCBI Taxonomy" id="1479511"/>
    <lineage>
        <taxon>Bacteria</taxon>
        <taxon>Bacillati</taxon>
        <taxon>Bacillota</taxon>
        <taxon>Bacilli</taxon>
        <taxon>Bacillales</taxon>
        <taxon>Bacillaceae</taxon>
        <taxon>Virgibacillus</taxon>
    </lineage>
</organism>
<dbReference type="RefSeq" id="WP_188456214.1">
    <property type="nucleotide sequence ID" value="NZ_BMFR01000015.1"/>
</dbReference>
<reference evidence="2" key="1">
    <citation type="journal article" date="2014" name="Int. J. Syst. Evol. Microbiol.">
        <title>Complete genome sequence of Corynebacterium casei LMG S-19264T (=DSM 44701T), isolated from a smear-ripened cheese.</title>
        <authorList>
            <consortium name="US DOE Joint Genome Institute (JGI-PGF)"/>
            <person name="Walter F."/>
            <person name="Albersmeier A."/>
            <person name="Kalinowski J."/>
            <person name="Ruckert C."/>
        </authorList>
    </citation>
    <scope>NUCLEOTIDE SEQUENCE</scope>
    <source>
        <strain evidence="2">CGMCC 1.12754</strain>
    </source>
</reference>
<keyword evidence="3" id="KW-1185">Reference proteome</keyword>
<comment type="caution">
    <text evidence="2">The sequence shown here is derived from an EMBL/GenBank/DDBJ whole genome shotgun (WGS) entry which is preliminary data.</text>
</comment>
<feature type="transmembrane region" description="Helical" evidence="1">
    <location>
        <begin position="28"/>
        <end position="46"/>
    </location>
</feature>
<gene>
    <name evidence="2" type="ORF">GCM10011398_30220</name>
</gene>